<proteinExistence type="predicted"/>
<dbReference type="Pfam" id="PF05193">
    <property type="entry name" value="Peptidase_M16_C"/>
    <property type="match status" value="1"/>
</dbReference>
<accession>A0A841RL84</accession>
<dbReference type="SUPFAM" id="SSF63411">
    <property type="entry name" value="LuxS/MPP-like metallohydrolase"/>
    <property type="match status" value="2"/>
</dbReference>
<dbReference type="Proteomes" id="UP000572212">
    <property type="component" value="Unassembled WGS sequence"/>
</dbReference>
<sequence>MTSITEQVIKEDGCNIHLLHTKKFKTIHISLKFATSLTREDVTKRALLPYVIQQGTKSFPTALKLRGKLDEIYGAVLSIDSSKKGEQAVLTIRMEIPNEKYIQTEESLLDEAISLLSEILYEPKVENNGFDSKIVAREKITLKNKMEALHEDKMSLANTRMIEEMCKDEPYGLRIHGYEEDLETITPENLYEYYQKLLKEDYLDIFVSGDIEDLPIEDKLKKLSTDRKQPELTKPLVTPKSAKPLELVERDDITQAKLHFGYRTNITYDDSDYAALHVFNGIFGGFPSSKLFLNVREKHSLAYYAASRIESHKGLMFVFSGIAPEQYDLAKEIINDQMEQMVQGDFTEEHLEETKEMTINQLKETMDHPQGIIELNYQRVIAKSDVTPETLIKKIKQVTKDEVMTVAKKINQEIVYLLTSKEDADSGN</sequence>
<dbReference type="PANTHER" id="PTHR11851:SF186">
    <property type="entry name" value="INACTIVE METALLOPROTEASE YMFF-RELATED"/>
    <property type="match status" value="1"/>
</dbReference>
<protein>
    <submittedName>
        <fullName evidence="2">Putative Zn-dependent peptidase</fullName>
    </submittedName>
</protein>
<dbReference type="InterPro" id="IPR050361">
    <property type="entry name" value="MPP/UQCRC_Complex"/>
</dbReference>
<dbReference type="AlphaFoldDB" id="A0A841RL84"/>
<organism evidence="2 3">
    <name type="scientific">Gracilibacillus halotolerans</name>
    <dbReference type="NCBI Taxonomy" id="74386"/>
    <lineage>
        <taxon>Bacteria</taxon>
        <taxon>Bacillati</taxon>
        <taxon>Bacillota</taxon>
        <taxon>Bacilli</taxon>
        <taxon>Bacillales</taxon>
        <taxon>Bacillaceae</taxon>
        <taxon>Gracilibacillus</taxon>
    </lineage>
</organism>
<dbReference type="RefSeq" id="WP_184243782.1">
    <property type="nucleotide sequence ID" value="NZ_BAAACU010000022.1"/>
</dbReference>
<dbReference type="InterPro" id="IPR011249">
    <property type="entry name" value="Metalloenz_LuxS/M16"/>
</dbReference>
<dbReference type="EMBL" id="JACHON010000001">
    <property type="protein sequence ID" value="MBB6511498.1"/>
    <property type="molecule type" value="Genomic_DNA"/>
</dbReference>
<reference evidence="2 3" key="1">
    <citation type="submission" date="2020-08" db="EMBL/GenBank/DDBJ databases">
        <title>Genomic Encyclopedia of Type Strains, Phase IV (KMG-IV): sequencing the most valuable type-strain genomes for metagenomic binning, comparative biology and taxonomic classification.</title>
        <authorList>
            <person name="Goeker M."/>
        </authorList>
    </citation>
    <scope>NUCLEOTIDE SEQUENCE [LARGE SCALE GENOMIC DNA]</scope>
    <source>
        <strain evidence="2 3">DSM 11805</strain>
    </source>
</reference>
<name>A0A841RL84_9BACI</name>
<dbReference type="Gene3D" id="3.30.830.10">
    <property type="entry name" value="Metalloenzyme, LuxS/M16 peptidase-like"/>
    <property type="match status" value="2"/>
</dbReference>
<dbReference type="InterPro" id="IPR007863">
    <property type="entry name" value="Peptidase_M16_C"/>
</dbReference>
<evidence type="ECO:0000313" key="2">
    <source>
        <dbReference type="EMBL" id="MBB6511498.1"/>
    </source>
</evidence>
<gene>
    <name evidence="2" type="ORF">GGQ92_000265</name>
</gene>
<keyword evidence="3" id="KW-1185">Reference proteome</keyword>
<feature type="domain" description="Peptidase M16 C-terminal" evidence="1">
    <location>
        <begin position="184"/>
        <end position="356"/>
    </location>
</feature>
<dbReference type="NCBIfam" id="NF047422">
    <property type="entry name" value="YfmF_fam"/>
    <property type="match status" value="1"/>
</dbReference>
<dbReference type="PANTHER" id="PTHR11851">
    <property type="entry name" value="METALLOPROTEASE"/>
    <property type="match status" value="1"/>
</dbReference>
<comment type="caution">
    <text evidence="2">The sequence shown here is derived from an EMBL/GenBank/DDBJ whole genome shotgun (WGS) entry which is preliminary data.</text>
</comment>
<evidence type="ECO:0000313" key="3">
    <source>
        <dbReference type="Proteomes" id="UP000572212"/>
    </source>
</evidence>
<evidence type="ECO:0000259" key="1">
    <source>
        <dbReference type="Pfam" id="PF05193"/>
    </source>
</evidence>
<dbReference type="GO" id="GO:0046872">
    <property type="term" value="F:metal ion binding"/>
    <property type="evidence" value="ECO:0007669"/>
    <property type="project" value="InterPro"/>
</dbReference>